<accession>A0ABW6SKA3</accession>
<keyword evidence="14" id="KW-1185">Reference proteome</keyword>
<evidence type="ECO:0000256" key="10">
    <source>
        <dbReference type="ARBA" id="ARBA00023157"/>
    </source>
</evidence>
<comment type="caution">
    <text evidence="13">The sequence shown here is derived from an EMBL/GenBank/DDBJ whole genome shotgun (WGS) entry which is preliminary data.</text>
</comment>
<evidence type="ECO:0000256" key="7">
    <source>
        <dbReference type="ARBA" id="ARBA00023014"/>
    </source>
</evidence>
<evidence type="ECO:0000256" key="1">
    <source>
        <dbReference type="ARBA" id="ARBA00001966"/>
    </source>
</evidence>
<evidence type="ECO:0000256" key="3">
    <source>
        <dbReference type="ARBA" id="ARBA00006597"/>
    </source>
</evidence>
<dbReference type="PANTHER" id="PTHR38839">
    <property type="entry name" value="TRANSCRIPTIONAL REGULATOR WHID-RELATED"/>
    <property type="match status" value="1"/>
</dbReference>
<keyword evidence="7" id="KW-0411">Iron-sulfur</keyword>
<keyword evidence="6" id="KW-0408">Iron</keyword>
<keyword evidence="4" id="KW-0004">4Fe-4S</keyword>
<sequence length="81" mass="9300">MTRADAVRKDDEAACASEDPELFFPARYTSQYRRQIEAAKAICKGCRRRPKCLRYALDNPGETRFGIWGGKTPLERARMCK</sequence>
<name>A0ABW6SKA3_9ACTN</name>
<dbReference type="EMBL" id="JBIASD010000004">
    <property type="protein sequence ID" value="MFF3665390.1"/>
    <property type="molecule type" value="Genomic_DNA"/>
</dbReference>
<dbReference type="Pfam" id="PF02467">
    <property type="entry name" value="Whib"/>
    <property type="match status" value="1"/>
</dbReference>
<evidence type="ECO:0000313" key="13">
    <source>
        <dbReference type="EMBL" id="MFF3665390.1"/>
    </source>
</evidence>
<dbReference type="InterPro" id="IPR034768">
    <property type="entry name" value="4FE4S_WBL"/>
</dbReference>
<keyword evidence="9" id="KW-0238">DNA-binding</keyword>
<keyword evidence="10" id="KW-1015">Disulfide bond</keyword>
<evidence type="ECO:0000256" key="9">
    <source>
        <dbReference type="ARBA" id="ARBA00023125"/>
    </source>
</evidence>
<protein>
    <submittedName>
        <fullName evidence="13">WhiB family transcriptional regulator</fullName>
    </submittedName>
</protein>
<feature type="domain" description="4Fe-4S Wbl-type" evidence="12">
    <location>
        <begin position="14"/>
        <end position="78"/>
    </location>
</feature>
<dbReference type="RefSeq" id="WP_387409386.1">
    <property type="nucleotide sequence ID" value="NZ_JBIASD010000004.1"/>
</dbReference>
<reference evidence="13 14" key="1">
    <citation type="submission" date="2024-10" db="EMBL/GenBank/DDBJ databases">
        <title>The Natural Products Discovery Center: Release of the First 8490 Sequenced Strains for Exploring Actinobacteria Biosynthetic Diversity.</title>
        <authorList>
            <person name="Kalkreuter E."/>
            <person name="Kautsar S.A."/>
            <person name="Yang D."/>
            <person name="Bader C.D."/>
            <person name="Teijaro C.N."/>
            <person name="Fluegel L."/>
            <person name="Davis C.M."/>
            <person name="Simpson J.R."/>
            <person name="Lauterbach L."/>
            <person name="Steele A.D."/>
            <person name="Gui C."/>
            <person name="Meng S."/>
            <person name="Li G."/>
            <person name="Viehrig K."/>
            <person name="Ye F."/>
            <person name="Su P."/>
            <person name="Kiefer A.F."/>
            <person name="Nichols A."/>
            <person name="Cepeda A.J."/>
            <person name="Yan W."/>
            <person name="Fan B."/>
            <person name="Jiang Y."/>
            <person name="Adhikari A."/>
            <person name="Zheng C.-J."/>
            <person name="Schuster L."/>
            <person name="Cowan T.M."/>
            <person name="Smanski M.J."/>
            <person name="Chevrette M.G."/>
            <person name="De Carvalho L.P.S."/>
            <person name="Shen B."/>
        </authorList>
    </citation>
    <scope>NUCLEOTIDE SEQUENCE [LARGE SCALE GENOMIC DNA]</scope>
    <source>
        <strain evidence="13 14">NPDC002173</strain>
    </source>
</reference>
<evidence type="ECO:0000259" key="12">
    <source>
        <dbReference type="PROSITE" id="PS51674"/>
    </source>
</evidence>
<evidence type="ECO:0000256" key="4">
    <source>
        <dbReference type="ARBA" id="ARBA00022485"/>
    </source>
</evidence>
<gene>
    <name evidence="13" type="ORF">ACFYXI_07330</name>
</gene>
<keyword evidence="5" id="KW-0479">Metal-binding</keyword>
<dbReference type="InterPro" id="IPR003482">
    <property type="entry name" value="Whib"/>
</dbReference>
<dbReference type="PROSITE" id="PS51674">
    <property type="entry name" value="4FE4S_WBL"/>
    <property type="match status" value="1"/>
</dbReference>
<proteinExistence type="inferred from homology"/>
<keyword evidence="8" id="KW-0805">Transcription regulation</keyword>
<comment type="cofactor">
    <cofactor evidence="1">
        <name>[4Fe-4S] cluster</name>
        <dbReference type="ChEBI" id="CHEBI:49883"/>
    </cofactor>
</comment>
<dbReference type="Proteomes" id="UP001602013">
    <property type="component" value="Unassembled WGS sequence"/>
</dbReference>
<evidence type="ECO:0000256" key="6">
    <source>
        <dbReference type="ARBA" id="ARBA00023004"/>
    </source>
</evidence>
<organism evidence="13 14">
    <name type="scientific">Microtetraspora malaysiensis</name>
    <dbReference type="NCBI Taxonomy" id="161358"/>
    <lineage>
        <taxon>Bacteria</taxon>
        <taxon>Bacillati</taxon>
        <taxon>Actinomycetota</taxon>
        <taxon>Actinomycetes</taxon>
        <taxon>Streptosporangiales</taxon>
        <taxon>Streptosporangiaceae</taxon>
        <taxon>Microtetraspora</taxon>
    </lineage>
</organism>
<evidence type="ECO:0000256" key="11">
    <source>
        <dbReference type="ARBA" id="ARBA00023163"/>
    </source>
</evidence>
<evidence type="ECO:0000256" key="2">
    <source>
        <dbReference type="ARBA" id="ARBA00004496"/>
    </source>
</evidence>
<comment type="similarity">
    <text evidence="3">Belongs to the WhiB family.</text>
</comment>
<comment type="subcellular location">
    <subcellularLocation>
        <location evidence="2">Cytoplasm</location>
    </subcellularLocation>
</comment>
<keyword evidence="11" id="KW-0804">Transcription</keyword>
<evidence type="ECO:0000256" key="8">
    <source>
        <dbReference type="ARBA" id="ARBA00023015"/>
    </source>
</evidence>
<evidence type="ECO:0000256" key="5">
    <source>
        <dbReference type="ARBA" id="ARBA00022723"/>
    </source>
</evidence>
<evidence type="ECO:0000313" key="14">
    <source>
        <dbReference type="Proteomes" id="UP001602013"/>
    </source>
</evidence>